<organism evidence="1">
    <name type="scientific">freshwater metagenome</name>
    <dbReference type="NCBI Taxonomy" id="449393"/>
    <lineage>
        <taxon>unclassified sequences</taxon>
        <taxon>metagenomes</taxon>
        <taxon>ecological metagenomes</taxon>
    </lineage>
</organism>
<reference evidence="1" key="1">
    <citation type="submission" date="2020-05" db="EMBL/GenBank/DDBJ databases">
        <authorList>
            <person name="Chiriac C."/>
            <person name="Salcher M."/>
            <person name="Ghai R."/>
            <person name="Kavagutti S V."/>
        </authorList>
    </citation>
    <scope>NUCLEOTIDE SEQUENCE</scope>
</reference>
<dbReference type="AlphaFoldDB" id="A0A6J6HKL3"/>
<proteinExistence type="predicted"/>
<dbReference type="SFLD" id="SFLDG01129">
    <property type="entry name" value="C1.5:_HAD__Beta-PGM__Phosphata"/>
    <property type="match status" value="1"/>
</dbReference>
<dbReference type="EMBL" id="CAEZUZ010000041">
    <property type="protein sequence ID" value="CAB4612409.1"/>
    <property type="molecule type" value="Genomic_DNA"/>
</dbReference>
<dbReference type="InterPro" id="IPR036412">
    <property type="entry name" value="HAD-like_sf"/>
</dbReference>
<accession>A0A6J6HKL3</accession>
<dbReference type="SUPFAM" id="SSF56784">
    <property type="entry name" value="HAD-like"/>
    <property type="match status" value="1"/>
</dbReference>
<dbReference type="SFLD" id="SFLDS00003">
    <property type="entry name" value="Haloacid_Dehalogenase"/>
    <property type="match status" value="1"/>
</dbReference>
<dbReference type="PANTHER" id="PTHR46191:SF2">
    <property type="entry name" value="HALOACID DEHALOGENASE-LIKE HYDROLASE DOMAIN-CONTAINING PROTEIN 3"/>
    <property type="match status" value="1"/>
</dbReference>
<dbReference type="InterPro" id="IPR051828">
    <property type="entry name" value="HAD-like_hydrolase_domain"/>
</dbReference>
<gene>
    <name evidence="1" type="ORF">UFOPK1889_00375</name>
</gene>
<evidence type="ECO:0000313" key="1">
    <source>
        <dbReference type="EMBL" id="CAB4612409.1"/>
    </source>
</evidence>
<dbReference type="Gene3D" id="3.40.50.1000">
    <property type="entry name" value="HAD superfamily/HAD-like"/>
    <property type="match status" value="1"/>
</dbReference>
<protein>
    <submittedName>
        <fullName evidence="1">Unannotated protein</fullName>
    </submittedName>
</protein>
<dbReference type="InterPro" id="IPR023214">
    <property type="entry name" value="HAD_sf"/>
</dbReference>
<sequence>MTIVGRKVSPMKPEYDAILFDAGGVFLIPDPAVLAPTLSYYGAQTDHSVYVRAHYGAMAAKSRQGSLEDDWSFYNRAYVQLVGVPDHNREAAMFVLSKTRHAHLWRAPLAGSAEALRALNEQGMPIGVVSNASGQIEEILDRSAICQVGLGAHAHVRCIIDSHVVGVTKPDPHIFDFALPFFEGIDKSRIAYVGDSVVMDVGGATAAGLIPILVDPYDDATDLVTCRRIKSLLELV</sequence>
<dbReference type="Pfam" id="PF00702">
    <property type="entry name" value="Hydrolase"/>
    <property type="match status" value="1"/>
</dbReference>
<dbReference type="PANTHER" id="PTHR46191">
    <property type="match status" value="1"/>
</dbReference>
<name>A0A6J6HKL3_9ZZZZ</name>